<protein>
    <submittedName>
        <fullName evidence="7">Site-specific DNA-methyltransferase</fullName>
    </submittedName>
</protein>
<evidence type="ECO:0000313" key="8">
    <source>
        <dbReference type="Proteomes" id="UP000298642"/>
    </source>
</evidence>
<dbReference type="InterPro" id="IPR002052">
    <property type="entry name" value="DNA_methylase_N6_adenine_CS"/>
</dbReference>
<accession>A0A7T7IFZ1</accession>
<keyword evidence="3 7" id="KW-0808">Transferase</keyword>
<dbReference type="InterPro" id="IPR002295">
    <property type="entry name" value="N4/N6-MTase_EcoPI_Mod-like"/>
</dbReference>
<dbReference type="AlphaFoldDB" id="A0A7T7IFZ1"/>
<proteinExistence type="inferred from homology"/>
<name>A0A7T7IFZ1_9FIRM</name>
<comment type="similarity">
    <text evidence="1">Belongs to the N(4)/N(6)-methyltransferase family.</text>
</comment>
<reference evidence="8" key="1">
    <citation type="submission" date="2018-12" db="EMBL/GenBank/DDBJ databases">
        <title>Dusodibacter welbiota gen. nov., sp. nov., isolated from human faeces and emended description of the Oscillibacter genus.</title>
        <authorList>
            <person name="Le Roy T."/>
            <person name="Van der Smissen P."/>
            <person name="Delzenne N."/>
            <person name="Muccioli G."/>
            <person name="Collet J.F."/>
            <person name="Cani P.D."/>
        </authorList>
    </citation>
    <scope>NUCLEOTIDE SEQUENCE [LARGE SCALE GENOMIC DNA]</scope>
    <source>
        <strain evidence="8">J115</strain>
    </source>
</reference>
<dbReference type="Pfam" id="PF01555">
    <property type="entry name" value="N6_N4_Mtase"/>
    <property type="match status" value="1"/>
</dbReference>
<dbReference type="Proteomes" id="UP000298642">
    <property type="component" value="Chromosome"/>
</dbReference>
<sequence length="659" mass="73411">MKREEADMDYLDLEAPGLTAGNVEKIAALFPAAVTETRGADGKVKKAVNFEVLKQLLAPDVAEGEDRYEFTWVGKRAAMAEAARPTSRTLRPVKADSRDWDTTRNLYIEGDNLEVLKILQESYLGAVKVIYLDPPYNTGSDFIYPDSFVMDRGAYHGASGYRDAEGKINFQRKNTFSDGRYHSDWCSMLFSRLLLARSLLSPDGVILISIDDHESANLKKICDEVFGESNYLNQFAWVSNITGRQISGRGAAKTWESVLAYARDIDACGSLSIDIRFAREKMPDAYKGFRRDVRTDRLGPFAVGDPLYNHNRKFNEETRPNLVFSIFYQPQTQEISTGAIGERRPGWVELPPHANGDGVHKYHAWRWSRQKIADEPYNLIVLPTASGRYEIHTKIRDFGRTLLKDVIPDIPNGDAELRKLFGGRKLFDYPKSVDLLRTLIGSVPGKDFVCLDLFSGSATTAHAVMRLNTEDGGHRSFIMVQLPEPCGEKSEAAQAGFQTICEIGKARIRRAGDQIRTEFPGACPDIGFRVFRVDEGCRKEVLYPPEEISQPLIGQTVSNIREDRTDLDLLYACLLDLGLGIHLPHTSRVVGGCTVHRVDGGVLAACFDAGVPDTVIRDIAASRPQWAVFRDSAFASDAAKINVTEIFKSLSPGTRVQVL</sequence>
<dbReference type="PIRSF" id="PIRSF015855">
    <property type="entry name" value="TypeIII_Mtase_mKpnI"/>
    <property type="match status" value="1"/>
</dbReference>
<dbReference type="InterPro" id="IPR002941">
    <property type="entry name" value="DNA_methylase_N4/N6"/>
</dbReference>
<keyword evidence="8" id="KW-1185">Reference proteome</keyword>
<organism evidence="7 8">
    <name type="scientific">Dysosmobacter welbionis</name>
    <dbReference type="NCBI Taxonomy" id="2093857"/>
    <lineage>
        <taxon>Bacteria</taxon>
        <taxon>Bacillati</taxon>
        <taxon>Bacillota</taxon>
        <taxon>Clostridia</taxon>
        <taxon>Eubacteriales</taxon>
        <taxon>Oscillospiraceae</taxon>
        <taxon>Dysosmobacter</taxon>
    </lineage>
</organism>
<evidence type="ECO:0000256" key="2">
    <source>
        <dbReference type="ARBA" id="ARBA00022603"/>
    </source>
</evidence>
<dbReference type="PRINTS" id="PR00506">
    <property type="entry name" value="D21N6MTFRASE"/>
</dbReference>
<evidence type="ECO:0000256" key="4">
    <source>
        <dbReference type="ARBA" id="ARBA00022691"/>
    </source>
</evidence>
<evidence type="ECO:0000313" key="7">
    <source>
        <dbReference type="EMBL" id="QQL05858.1"/>
    </source>
</evidence>
<evidence type="ECO:0000256" key="1">
    <source>
        <dbReference type="ARBA" id="ARBA00006594"/>
    </source>
</evidence>
<dbReference type="InterPro" id="IPR029063">
    <property type="entry name" value="SAM-dependent_MTases_sf"/>
</dbReference>
<dbReference type="Gene3D" id="3.40.50.150">
    <property type="entry name" value="Vaccinia Virus protein VP39"/>
    <property type="match status" value="1"/>
</dbReference>
<keyword evidence="5" id="KW-0680">Restriction system</keyword>
<dbReference type="RefSeq" id="WP_203005781.1">
    <property type="nucleotide sequence ID" value="NZ_CP034413.3"/>
</dbReference>
<keyword evidence="2 7" id="KW-0489">Methyltransferase</keyword>
<dbReference type="GO" id="GO:0003677">
    <property type="term" value="F:DNA binding"/>
    <property type="evidence" value="ECO:0007669"/>
    <property type="project" value="InterPro"/>
</dbReference>
<dbReference type="KEGG" id="obj:EIO64_18355"/>
<evidence type="ECO:0000256" key="3">
    <source>
        <dbReference type="ARBA" id="ARBA00022679"/>
    </source>
</evidence>
<dbReference type="PROSITE" id="PS00092">
    <property type="entry name" value="N6_MTASE"/>
    <property type="match status" value="1"/>
</dbReference>
<gene>
    <name evidence="7" type="ORF">EIO64_18355</name>
</gene>
<keyword evidence="4" id="KW-0949">S-adenosyl-L-methionine</keyword>
<evidence type="ECO:0000259" key="6">
    <source>
        <dbReference type="Pfam" id="PF01555"/>
    </source>
</evidence>
<dbReference type="GO" id="GO:0032259">
    <property type="term" value="P:methylation"/>
    <property type="evidence" value="ECO:0007669"/>
    <property type="project" value="UniProtKB-KW"/>
</dbReference>
<dbReference type="GO" id="GO:0008170">
    <property type="term" value="F:N-methyltransferase activity"/>
    <property type="evidence" value="ECO:0007669"/>
    <property type="project" value="InterPro"/>
</dbReference>
<dbReference type="EMBL" id="CP034413">
    <property type="protein sequence ID" value="QQL05858.1"/>
    <property type="molecule type" value="Genomic_DNA"/>
</dbReference>
<evidence type="ECO:0000256" key="5">
    <source>
        <dbReference type="ARBA" id="ARBA00022747"/>
    </source>
</evidence>
<feature type="domain" description="DNA methylase N-4/N-6" evidence="6">
    <location>
        <begin position="127"/>
        <end position="470"/>
    </location>
</feature>
<dbReference type="GO" id="GO:0009307">
    <property type="term" value="P:DNA restriction-modification system"/>
    <property type="evidence" value="ECO:0007669"/>
    <property type="project" value="UniProtKB-KW"/>
</dbReference>
<dbReference type="SUPFAM" id="SSF53335">
    <property type="entry name" value="S-adenosyl-L-methionine-dependent methyltransferases"/>
    <property type="match status" value="1"/>
</dbReference>